<organism evidence="2 3">
    <name type="scientific">Fragilariopsis cylindrus CCMP1102</name>
    <dbReference type="NCBI Taxonomy" id="635003"/>
    <lineage>
        <taxon>Eukaryota</taxon>
        <taxon>Sar</taxon>
        <taxon>Stramenopiles</taxon>
        <taxon>Ochrophyta</taxon>
        <taxon>Bacillariophyta</taxon>
        <taxon>Bacillariophyceae</taxon>
        <taxon>Bacillariophycidae</taxon>
        <taxon>Bacillariales</taxon>
        <taxon>Bacillariaceae</taxon>
        <taxon>Fragilariopsis</taxon>
    </lineage>
</organism>
<dbReference type="InParanoid" id="A0A1E7FNK7"/>
<proteinExistence type="predicted"/>
<feature type="compositionally biased region" description="Low complexity" evidence="1">
    <location>
        <begin position="59"/>
        <end position="71"/>
    </location>
</feature>
<dbReference type="Proteomes" id="UP000095751">
    <property type="component" value="Unassembled WGS sequence"/>
</dbReference>
<reference evidence="2 3" key="1">
    <citation type="submission" date="2016-09" db="EMBL/GenBank/DDBJ databases">
        <title>Extensive genetic diversity and differential bi-allelic expression allows diatom success in the polar Southern Ocean.</title>
        <authorList>
            <consortium name="DOE Joint Genome Institute"/>
            <person name="Mock T."/>
            <person name="Otillar R.P."/>
            <person name="Strauss J."/>
            <person name="Dupont C."/>
            <person name="Frickenhaus S."/>
            <person name="Maumus F."/>
            <person name="Mcmullan M."/>
            <person name="Sanges R."/>
            <person name="Schmutz J."/>
            <person name="Toseland A."/>
            <person name="Valas R."/>
            <person name="Veluchamy A."/>
            <person name="Ward B.J."/>
            <person name="Allen A."/>
            <person name="Barry K."/>
            <person name="Falciatore A."/>
            <person name="Ferrante M."/>
            <person name="Fortunato A.E."/>
            <person name="Gloeckner G."/>
            <person name="Gruber A."/>
            <person name="Hipkin R."/>
            <person name="Janech M."/>
            <person name="Kroth P."/>
            <person name="Leese F."/>
            <person name="Lindquist E."/>
            <person name="Lyon B.R."/>
            <person name="Martin J."/>
            <person name="Mayer C."/>
            <person name="Parker M."/>
            <person name="Quesneville H."/>
            <person name="Raymond J."/>
            <person name="Uhlig C."/>
            <person name="Valentin K.U."/>
            <person name="Worden A.Z."/>
            <person name="Armbrust E.V."/>
            <person name="Bowler C."/>
            <person name="Green B."/>
            <person name="Moulton V."/>
            <person name="Van Oosterhout C."/>
            <person name="Grigoriev I."/>
        </authorList>
    </citation>
    <scope>NUCLEOTIDE SEQUENCE [LARGE SCALE GENOMIC DNA]</scope>
    <source>
        <strain evidence="2 3">CCMP1102</strain>
    </source>
</reference>
<gene>
    <name evidence="2" type="ORF">FRACYDRAFT_216946</name>
</gene>
<dbReference type="PANTHER" id="PTHR37827:SF1">
    <property type="entry name" value="HNH DOMAIN-CONTAINING PROTEIN"/>
    <property type="match status" value="1"/>
</dbReference>
<dbReference type="OrthoDB" id="4850648at2759"/>
<evidence type="ECO:0008006" key="4">
    <source>
        <dbReference type="Google" id="ProtNLM"/>
    </source>
</evidence>
<evidence type="ECO:0000313" key="2">
    <source>
        <dbReference type="EMBL" id="OEU19751.1"/>
    </source>
</evidence>
<dbReference type="AlphaFoldDB" id="A0A1E7FNK7"/>
<dbReference type="PANTHER" id="PTHR37827">
    <property type="entry name" value="TUDOR DOMAIN-CONTAINING PROTEIN"/>
    <property type="match status" value="1"/>
</dbReference>
<sequence>MAEIVLELDDDNDDNGDGVDIIFSNKDIITENLVENLDIDEDLAKTIVLNLQRQHKLLSSDSSSSSSSSICSDEDSQEVNSDDDTEESSTIEDNNNDNIGQKEEEDDGSEYYLIDGECELCDRGGIKLTKHHLIPKSTWSKIRTKLLNAADAKERGDTNKALLIVGFGLEDILDRIVLSNENKKITIRTIVHETTCSICRQCHTTVHRTHTNMDLASHFNTVEKLLDDVQISKFCKWNSKQKTGKYRR</sequence>
<dbReference type="KEGG" id="fcy:FRACYDRAFT_216946"/>
<keyword evidence="3" id="KW-1185">Reference proteome</keyword>
<dbReference type="EMBL" id="KV784355">
    <property type="protein sequence ID" value="OEU19751.1"/>
    <property type="molecule type" value="Genomic_DNA"/>
</dbReference>
<accession>A0A1E7FNK7</accession>
<feature type="compositionally biased region" description="Acidic residues" evidence="1">
    <location>
        <begin position="72"/>
        <end position="90"/>
    </location>
</feature>
<feature type="region of interest" description="Disordered" evidence="1">
    <location>
        <begin position="58"/>
        <end position="107"/>
    </location>
</feature>
<name>A0A1E7FNK7_9STRA</name>
<protein>
    <recommendedName>
        <fullName evidence="4">HNH domain-containing protein</fullName>
    </recommendedName>
</protein>
<evidence type="ECO:0000313" key="3">
    <source>
        <dbReference type="Proteomes" id="UP000095751"/>
    </source>
</evidence>
<evidence type="ECO:0000256" key="1">
    <source>
        <dbReference type="SAM" id="MobiDB-lite"/>
    </source>
</evidence>